<evidence type="ECO:0000256" key="1">
    <source>
        <dbReference type="SAM" id="Phobius"/>
    </source>
</evidence>
<reference evidence="2 3" key="1">
    <citation type="submission" date="2020-08" db="EMBL/GenBank/DDBJ databases">
        <title>Genomic Encyclopedia of Type Strains, Phase IV (KMG-IV): sequencing the most valuable type-strain genomes for metagenomic binning, comparative biology and taxonomic classification.</title>
        <authorList>
            <person name="Goeker M."/>
        </authorList>
    </citation>
    <scope>NUCLEOTIDE SEQUENCE [LARGE SCALE GENOMIC DNA]</scope>
    <source>
        <strain evidence="2 3">DSM 102189</strain>
    </source>
</reference>
<dbReference type="EMBL" id="JACIIV010000023">
    <property type="protein sequence ID" value="MBB6228742.1"/>
    <property type="molecule type" value="Genomic_DNA"/>
</dbReference>
<accession>A0A841LHR6</accession>
<protein>
    <submittedName>
        <fullName evidence="2">Putative membrane protein</fullName>
    </submittedName>
</protein>
<name>A0A841LHR6_9SPHN</name>
<comment type="caution">
    <text evidence="2">The sequence shown here is derived from an EMBL/GenBank/DDBJ whole genome shotgun (WGS) entry which is preliminary data.</text>
</comment>
<feature type="transmembrane region" description="Helical" evidence="1">
    <location>
        <begin position="121"/>
        <end position="142"/>
    </location>
</feature>
<feature type="transmembrane region" description="Helical" evidence="1">
    <location>
        <begin position="7"/>
        <end position="26"/>
    </location>
</feature>
<evidence type="ECO:0000313" key="2">
    <source>
        <dbReference type="EMBL" id="MBB6228742.1"/>
    </source>
</evidence>
<proteinExistence type="predicted"/>
<dbReference type="Proteomes" id="UP000538147">
    <property type="component" value="Unassembled WGS sequence"/>
</dbReference>
<feature type="transmembrane region" description="Helical" evidence="1">
    <location>
        <begin position="88"/>
        <end position="109"/>
    </location>
</feature>
<keyword evidence="1" id="KW-0812">Transmembrane</keyword>
<dbReference type="RefSeq" id="WP_184201625.1">
    <property type="nucleotide sequence ID" value="NZ_BMOX01000128.1"/>
</dbReference>
<keyword evidence="3" id="KW-1185">Reference proteome</keyword>
<dbReference type="AlphaFoldDB" id="A0A841LHR6"/>
<organism evidence="2 3">
    <name type="scientific">Polymorphobacter multimanifer</name>
    <dbReference type="NCBI Taxonomy" id="1070431"/>
    <lineage>
        <taxon>Bacteria</taxon>
        <taxon>Pseudomonadati</taxon>
        <taxon>Pseudomonadota</taxon>
        <taxon>Alphaproteobacteria</taxon>
        <taxon>Sphingomonadales</taxon>
        <taxon>Sphingosinicellaceae</taxon>
        <taxon>Polymorphobacter</taxon>
    </lineage>
</organism>
<keyword evidence="1" id="KW-1133">Transmembrane helix</keyword>
<feature type="transmembrane region" description="Helical" evidence="1">
    <location>
        <begin position="38"/>
        <end position="58"/>
    </location>
</feature>
<sequence length="193" mass="21061">MANILGNLNRAIIIGLVLLALVIFGFHGQSLGSAWGNWMLRATHAWVGLLWIGLLYYFNFVQIPTMPKVPAELKPAVSKYIAPEALFWFRWAALFTVLLGLGIPGLSGYPLGAALTFQPGYAVIGTGMWLGIIMMLNVWGVIWPNQKRALGIVDADADTKAKAAKTAMIGSRINFVLSFPMFYCMVTQQGALA</sequence>
<gene>
    <name evidence="2" type="ORF">FHS79_002933</name>
</gene>
<keyword evidence="1" id="KW-0472">Membrane</keyword>
<evidence type="ECO:0000313" key="3">
    <source>
        <dbReference type="Proteomes" id="UP000538147"/>
    </source>
</evidence>